<proteinExistence type="predicted"/>
<dbReference type="OrthoDB" id="74240at2759"/>
<evidence type="ECO:0000259" key="1">
    <source>
        <dbReference type="Pfam" id="PF05347"/>
    </source>
</evidence>
<sequence>MRRALGSEIKSLQYFLNRTVVLKQYREFLRITKPLEIDVRMDVRRQIREGFEAYRDEEDEGHTRLLLRQAREQLKMVSELVDTAQAQQRSESRSRLKKKAIENLSCTTDTWMDTPSKDVDGTEDIKGRLGTGWPWKSENRTNKFDLKGIKRR</sequence>
<name>A0A0P1AV53_PLAHL</name>
<dbReference type="AlphaFoldDB" id="A0A0P1AV53"/>
<protein>
    <submittedName>
        <fullName evidence="2">Complex 1 LYR protein</fullName>
    </submittedName>
</protein>
<dbReference type="Pfam" id="PF05347">
    <property type="entry name" value="Complex1_LYR"/>
    <property type="match status" value="1"/>
</dbReference>
<dbReference type="InterPro" id="IPR008011">
    <property type="entry name" value="Complex1_LYR_dom"/>
</dbReference>
<dbReference type="EMBL" id="CCYD01002047">
    <property type="protein sequence ID" value="CEG46297.1"/>
    <property type="molecule type" value="Genomic_DNA"/>
</dbReference>
<reference evidence="3" key="1">
    <citation type="submission" date="2014-09" db="EMBL/GenBank/DDBJ databases">
        <authorList>
            <person name="Sharma Rahul"/>
            <person name="Thines Marco"/>
        </authorList>
    </citation>
    <scope>NUCLEOTIDE SEQUENCE [LARGE SCALE GENOMIC DNA]</scope>
</reference>
<evidence type="ECO:0000313" key="2">
    <source>
        <dbReference type="EMBL" id="CEG46297.1"/>
    </source>
</evidence>
<organism evidence="2 3">
    <name type="scientific">Plasmopara halstedii</name>
    <name type="common">Downy mildew of sunflower</name>
    <dbReference type="NCBI Taxonomy" id="4781"/>
    <lineage>
        <taxon>Eukaryota</taxon>
        <taxon>Sar</taxon>
        <taxon>Stramenopiles</taxon>
        <taxon>Oomycota</taxon>
        <taxon>Peronosporomycetes</taxon>
        <taxon>Peronosporales</taxon>
        <taxon>Peronosporaceae</taxon>
        <taxon>Plasmopara</taxon>
    </lineage>
</organism>
<dbReference type="RefSeq" id="XP_024582666.1">
    <property type="nucleotide sequence ID" value="XM_024717138.1"/>
</dbReference>
<feature type="domain" description="Complex 1 LYR protein" evidence="1">
    <location>
        <begin position="21"/>
        <end position="76"/>
    </location>
</feature>
<dbReference type="OMA" id="FRRCELF"/>
<dbReference type="GeneID" id="36397761"/>
<evidence type="ECO:0000313" key="3">
    <source>
        <dbReference type="Proteomes" id="UP000054928"/>
    </source>
</evidence>
<dbReference type="Proteomes" id="UP000054928">
    <property type="component" value="Unassembled WGS sequence"/>
</dbReference>
<accession>A0A0P1AV53</accession>
<dbReference type="CDD" id="cd20251">
    <property type="entry name" value="Complex1_LYR_SF"/>
    <property type="match status" value="1"/>
</dbReference>
<keyword evidence="3" id="KW-1185">Reference proteome</keyword>